<keyword evidence="1" id="KW-0812">Transmembrane</keyword>
<evidence type="ECO:0000313" key="3">
    <source>
        <dbReference type="Proteomes" id="UP001482231"/>
    </source>
</evidence>
<protein>
    <submittedName>
        <fullName evidence="2">DUF2189 domain-containing protein</fullName>
    </submittedName>
</protein>
<evidence type="ECO:0000256" key="1">
    <source>
        <dbReference type="SAM" id="Phobius"/>
    </source>
</evidence>
<feature type="transmembrane region" description="Helical" evidence="1">
    <location>
        <begin position="50"/>
        <end position="68"/>
    </location>
</feature>
<proteinExistence type="predicted"/>
<sequence>MSTLPPPSAGSLPPEQLPFVAPCRMVEARAPLRWLKAGWHDFRHALRLSLTYGAVLTALSVLILLASWRFGMLAFYLGLATGFVFVGPVLAVGLYSISRQLGRGQTLELGYCLREGREHIRELLVLGMVLLVVLLLWARAAAMVHVFFPTEGEVDLKALATFLGVGSLVGALFAIVVFSATAFSLPMILDRRVDAITAVITSMHAVLCNKLPMLLWGLIIVACVIVGFATLTLGFLVLLPVIGHATWHAYLDTIDASAWPENRPET</sequence>
<evidence type="ECO:0000313" key="2">
    <source>
        <dbReference type="EMBL" id="MEO1766941.1"/>
    </source>
</evidence>
<dbReference type="Pfam" id="PF09955">
    <property type="entry name" value="DUF2189"/>
    <property type="match status" value="1"/>
</dbReference>
<feature type="transmembrane region" description="Helical" evidence="1">
    <location>
        <begin position="160"/>
        <end position="183"/>
    </location>
</feature>
<feature type="transmembrane region" description="Helical" evidence="1">
    <location>
        <begin position="74"/>
        <end position="97"/>
    </location>
</feature>
<dbReference type="EMBL" id="JBAJEX010000004">
    <property type="protein sequence ID" value="MEO1766941.1"/>
    <property type="molecule type" value="Genomic_DNA"/>
</dbReference>
<keyword evidence="1" id="KW-0472">Membrane</keyword>
<name>A0ABV0EE50_9BURK</name>
<feature type="transmembrane region" description="Helical" evidence="1">
    <location>
        <begin position="123"/>
        <end position="148"/>
    </location>
</feature>
<dbReference type="RefSeq" id="WP_347308051.1">
    <property type="nucleotide sequence ID" value="NZ_JBAJEX010000004.1"/>
</dbReference>
<reference evidence="2 3" key="1">
    <citation type="submission" date="2024-02" db="EMBL/GenBank/DDBJ databases">
        <title>New thermophilic sulfur-oxidizing bacteria from a hot springs of the Uzon caldera (Kamchatka, Russia).</title>
        <authorList>
            <person name="Dukat A.M."/>
            <person name="Elcheninov A.G."/>
            <person name="Frolov E.N."/>
        </authorList>
    </citation>
    <scope>NUCLEOTIDE SEQUENCE [LARGE SCALE GENOMIC DNA]</scope>
    <source>
        <strain evidence="2 3">AK1</strain>
    </source>
</reference>
<dbReference type="InterPro" id="IPR018692">
    <property type="entry name" value="DUF2189"/>
</dbReference>
<gene>
    <name evidence="2" type="ORF">V6E02_06930</name>
</gene>
<feature type="transmembrane region" description="Helical" evidence="1">
    <location>
        <begin position="213"/>
        <end position="242"/>
    </location>
</feature>
<organism evidence="2 3">
    <name type="scientific">Thiobacter aerophilum</name>
    <dbReference type="NCBI Taxonomy" id="3121275"/>
    <lineage>
        <taxon>Bacteria</taxon>
        <taxon>Pseudomonadati</taxon>
        <taxon>Pseudomonadota</taxon>
        <taxon>Betaproteobacteria</taxon>
        <taxon>Burkholderiales</taxon>
        <taxon>Thiobacteraceae</taxon>
        <taxon>Thiobacter</taxon>
    </lineage>
</organism>
<comment type="caution">
    <text evidence="2">The sequence shown here is derived from an EMBL/GenBank/DDBJ whole genome shotgun (WGS) entry which is preliminary data.</text>
</comment>
<dbReference type="Proteomes" id="UP001482231">
    <property type="component" value="Unassembled WGS sequence"/>
</dbReference>
<accession>A0ABV0EE50</accession>
<keyword evidence="3" id="KW-1185">Reference proteome</keyword>
<keyword evidence="1" id="KW-1133">Transmembrane helix</keyword>